<accession>A0ABN7XE31</accession>
<reference evidence="1 2" key="1">
    <citation type="submission" date="2021-06" db="EMBL/GenBank/DDBJ databases">
        <authorList>
            <person name="Kallberg Y."/>
            <person name="Tangrot J."/>
            <person name="Rosling A."/>
        </authorList>
    </citation>
    <scope>NUCLEOTIDE SEQUENCE [LARGE SCALE GENOMIC DNA]</scope>
    <source>
        <strain evidence="1 2">120-4 pot B 10/14</strain>
    </source>
</reference>
<evidence type="ECO:0000313" key="1">
    <source>
        <dbReference type="EMBL" id="CAG8852701.1"/>
    </source>
</evidence>
<dbReference type="EMBL" id="CAJVQB010115343">
    <property type="protein sequence ID" value="CAG8852701.1"/>
    <property type="molecule type" value="Genomic_DNA"/>
</dbReference>
<name>A0ABN7XE31_GIGMA</name>
<feature type="non-terminal residue" evidence="1">
    <location>
        <position position="1"/>
    </location>
</feature>
<proteinExistence type="predicted"/>
<comment type="caution">
    <text evidence="1">The sequence shown here is derived from an EMBL/GenBank/DDBJ whole genome shotgun (WGS) entry which is preliminary data.</text>
</comment>
<organism evidence="1 2">
    <name type="scientific">Gigaspora margarita</name>
    <dbReference type="NCBI Taxonomy" id="4874"/>
    <lineage>
        <taxon>Eukaryota</taxon>
        <taxon>Fungi</taxon>
        <taxon>Fungi incertae sedis</taxon>
        <taxon>Mucoromycota</taxon>
        <taxon>Glomeromycotina</taxon>
        <taxon>Glomeromycetes</taxon>
        <taxon>Diversisporales</taxon>
        <taxon>Gigasporaceae</taxon>
        <taxon>Gigaspora</taxon>
    </lineage>
</organism>
<feature type="non-terminal residue" evidence="1">
    <location>
        <position position="249"/>
    </location>
</feature>
<evidence type="ECO:0000313" key="2">
    <source>
        <dbReference type="Proteomes" id="UP000789901"/>
    </source>
</evidence>
<dbReference type="Proteomes" id="UP000789901">
    <property type="component" value="Unassembled WGS sequence"/>
</dbReference>
<sequence>TNKDTKIFTKANISNKLQLEYLKKELKKEEKINSKYSILIECSSKTCYEKQQKHDREGEEISFEYMEKICLLYKQYAYKLYSKYIIFNTEQIKLENYYKEFNEDSIVAFLYIVTKVETTLHPFSKKIYTIQKKKNNSELYTIEEKLEKEEENSITSYTNRNILVDSISKIQNIFFIYKVVDTSDYKNYLLCLYSVCSNSQKITINIVIEDIFFNIKLKDKNLIDSYIDEFNPESYDMITKQSFNSTEKH</sequence>
<protein>
    <submittedName>
        <fullName evidence="1">44443_t:CDS:1</fullName>
    </submittedName>
</protein>
<gene>
    <name evidence="1" type="ORF">GMARGA_LOCUS41522</name>
</gene>
<keyword evidence="2" id="KW-1185">Reference proteome</keyword>